<feature type="region of interest" description="Disordered" evidence="2">
    <location>
        <begin position="296"/>
        <end position="335"/>
    </location>
</feature>
<organism evidence="5 6">
    <name type="scientific">Nibricoccus aquaticus</name>
    <dbReference type="NCBI Taxonomy" id="2576891"/>
    <lineage>
        <taxon>Bacteria</taxon>
        <taxon>Pseudomonadati</taxon>
        <taxon>Verrucomicrobiota</taxon>
        <taxon>Opitutia</taxon>
        <taxon>Opitutales</taxon>
        <taxon>Opitutaceae</taxon>
        <taxon>Nibricoccus</taxon>
    </lineage>
</organism>
<reference evidence="5 6" key="1">
    <citation type="submission" date="2017-09" db="EMBL/GenBank/DDBJ databases">
        <title>Complete genome sequence of Verrucomicrobial strain HZ-65, isolated from freshwater.</title>
        <authorList>
            <person name="Choi A."/>
        </authorList>
    </citation>
    <scope>NUCLEOTIDE SEQUENCE [LARGE SCALE GENOMIC DNA]</scope>
    <source>
        <strain evidence="5 6">HZ-65</strain>
    </source>
</reference>
<evidence type="ECO:0000313" key="5">
    <source>
        <dbReference type="EMBL" id="ATC63216.1"/>
    </source>
</evidence>
<sequence>MVHSRASLAALVLAFLLPAYSPTAHASISDYRIGDIVREDIFPPASPSGEPARDTASDSQPRGQRLYAAPLVLRFNPKSPDEAEVSLRAAIIMARYHFLRVFQEQLLGRTPTEADLGSPAYTRAVAEVSRNVPAHFPFDQLSPLWVRGESEETLILTLAQPIRQAMANIIVDDATSTTLPPEKSLRLVIVKNLAMPLGVRDLDGPGLIISPSKTIRLTQARELVENNFPAAQPGLARFAATFVRANTQLDSFATTLLENRPHPAPTTVTSSHPGQALLRKGQIIDRQALETLTALREKSPAPALAQPSPITSSPPETRGQRLHATTAPSSPTPPLGPRLYAADWTLIATFGAALLALAGFYGFKRARKSTTPDRQSSRRAAPRPTPREEQLIVLDDTPDSNWRDHALFPRSHASHAPEATRPGALARMKEKFVGTLFRHRAELLAAQQKAQADMEQLERRLEQLHAPLQQRIQAYEKRIAELEQKLANKGEENRHLLGASITLARQQLERRRFDLRR</sequence>
<dbReference type="KEGG" id="vbh:CMV30_04195"/>
<keyword evidence="3" id="KW-1133">Transmembrane helix</keyword>
<protein>
    <recommendedName>
        <fullName evidence="7">Metal-dependent phosphohydrolase 7TM extracellular domain-containing protein</fullName>
    </recommendedName>
</protein>
<keyword evidence="3" id="KW-0472">Membrane</keyword>
<keyword evidence="3" id="KW-0812">Transmembrane</keyword>
<evidence type="ECO:0000313" key="6">
    <source>
        <dbReference type="Proteomes" id="UP000217265"/>
    </source>
</evidence>
<feature type="signal peptide" evidence="4">
    <location>
        <begin position="1"/>
        <end position="26"/>
    </location>
</feature>
<evidence type="ECO:0000256" key="2">
    <source>
        <dbReference type="SAM" id="MobiDB-lite"/>
    </source>
</evidence>
<evidence type="ECO:0000256" key="1">
    <source>
        <dbReference type="SAM" id="Coils"/>
    </source>
</evidence>
<feature type="coiled-coil region" evidence="1">
    <location>
        <begin position="440"/>
        <end position="499"/>
    </location>
</feature>
<dbReference type="Proteomes" id="UP000217265">
    <property type="component" value="Chromosome"/>
</dbReference>
<evidence type="ECO:0000256" key="4">
    <source>
        <dbReference type="SAM" id="SignalP"/>
    </source>
</evidence>
<evidence type="ECO:0008006" key="7">
    <source>
        <dbReference type="Google" id="ProtNLM"/>
    </source>
</evidence>
<gene>
    <name evidence="5" type="ORF">CMV30_04195</name>
</gene>
<dbReference type="AlphaFoldDB" id="A0A290QAF3"/>
<keyword evidence="4" id="KW-0732">Signal</keyword>
<feature type="transmembrane region" description="Helical" evidence="3">
    <location>
        <begin position="344"/>
        <end position="363"/>
    </location>
</feature>
<name>A0A290QAF3_9BACT</name>
<dbReference type="EMBL" id="CP023344">
    <property type="protein sequence ID" value="ATC63216.1"/>
    <property type="molecule type" value="Genomic_DNA"/>
</dbReference>
<proteinExistence type="predicted"/>
<keyword evidence="6" id="KW-1185">Reference proteome</keyword>
<feature type="region of interest" description="Disordered" evidence="2">
    <location>
        <begin position="367"/>
        <end position="390"/>
    </location>
</feature>
<accession>A0A290QAF3</accession>
<evidence type="ECO:0000256" key="3">
    <source>
        <dbReference type="SAM" id="Phobius"/>
    </source>
</evidence>
<feature type="chain" id="PRO_5012200155" description="Metal-dependent phosphohydrolase 7TM extracellular domain-containing protein" evidence="4">
    <location>
        <begin position="27"/>
        <end position="517"/>
    </location>
</feature>
<keyword evidence="1" id="KW-0175">Coiled coil</keyword>
<dbReference type="RefSeq" id="WP_096054848.1">
    <property type="nucleotide sequence ID" value="NZ_CP023344.1"/>
</dbReference>